<dbReference type="OrthoDB" id="10465466at2759"/>
<keyword evidence="2" id="KW-1185">Reference proteome</keyword>
<proteinExistence type="predicted"/>
<evidence type="ECO:0000313" key="1">
    <source>
        <dbReference type="EMBL" id="TRZ06708.1"/>
    </source>
</evidence>
<dbReference type="Gene3D" id="2.70.40.10">
    <property type="match status" value="1"/>
</dbReference>
<gene>
    <name evidence="1" type="ORF">HGM15179_020399</name>
</gene>
<dbReference type="Proteomes" id="UP000796761">
    <property type="component" value="Unassembled WGS sequence"/>
</dbReference>
<dbReference type="InterPro" id="IPR036157">
    <property type="entry name" value="dUTPase-like_sf"/>
</dbReference>
<accession>A0A8K1D705</accession>
<organism evidence="1 2">
    <name type="scientific">Zosterops borbonicus</name>
    <dbReference type="NCBI Taxonomy" id="364589"/>
    <lineage>
        <taxon>Eukaryota</taxon>
        <taxon>Metazoa</taxon>
        <taxon>Chordata</taxon>
        <taxon>Craniata</taxon>
        <taxon>Vertebrata</taxon>
        <taxon>Euteleostomi</taxon>
        <taxon>Archelosauria</taxon>
        <taxon>Archosauria</taxon>
        <taxon>Dinosauria</taxon>
        <taxon>Saurischia</taxon>
        <taxon>Theropoda</taxon>
        <taxon>Coelurosauria</taxon>
        <taxon>Aves</taxon>
        <taxon>Neognathae</taxon>
        <taxon>Neoaves</taxon>
        <taxon>Telluraves</taxon>
        <taxon>Australaves</taxon>
        <taxon>Passeriformes</taxon>
        <taxon>Sylvioidea</taxon>
        <taxon>Zosteropidae</taxon>
        <taxon>Zosterops</taxon>
    </lineage>
</organism>
<sequence length="140" mass="15450">MIQISFWKEVKRIGIASGDTEGGNRISVPMPLLSSENWQQGGRTIAAFPVLRDVIDADYTGQIYAMMSTPTSPVTIPAKTHIAQLIPLKSYVPKTGSKLGGDRGFGSMREPQVYWTQVISDQRSVYDLYTYNALGNSIPH</sequence>
<dbReference type="SUPFAM" id="SSF51283">
    <property type="entry name" value="dUTPase-like"/>
    <property type="match status" value="1"/>
</dbReference>
<dbReference type="EMBL" id="SWJQ01002255">
    <property type="protein sequence ID" value="TRZ06708.1"/>
    <property type="molecule type" value="Genomic_DNA"/>
</dbReference>
<reference evidence="1" key="1">
    <citation type="submission" date="2019-04" db="EMBL/GenBank/DDBJ databases">
        <title>Genome assembly of Zosterops borbonicus 15179.</title>
        <authorList>
            <person name="Leroy T."/>
            <person name="Anselmetti Y."/>
            <person name="Tilak M.-K."/>
            <person name="Nabholz B."/>
        </authorList>
    </citation>
    <scope>NUCLEOTIDE SEQUENCE</scope>
    <source>
        <strain evidence="1">HGM_15179</strain>
        <tissue evidence="1">Muscle</tissue>
    </source>
</reference>
<comment type="caution">
    <text evidence="1">The sequence shown here is derived from an EMBL/GenBank/DDBJ whole genome shotgun (WGS) entry which is preliminary data.</text>
</comment>
<evidence type="ECO:0000313" key="2">
    <source>
        <dbReference type="Proteomes" id="UP000796761"/>
    </source>
</evidence>
<protein>
    <submittedName>
        <fullName evidence="1">Uncharacterized protein</fullName>
    </submittedName>
</protein>
<dbReference type="AlphaFoldDB" id="A0A8K1D705"/>
<name>A0A8K1D705_9PASS</name>